<dbReference type="Proteomes" id="UP001605261">
    <property type="component" value="Unassembled WGS sequence"/>
</dbReference>
<evidence type="ECO:0000313" key="2">
    <source>
        <dbReference type="Proteomes" id="UP001605261"/>
    </source>
</evidence>
<accession>A0ABW7D0X3</accession>
<proteinExistence type="predicted"/>
<keyword evidence="2" id="KW-1185">Reference proteome</keyword>
<evidence type="ECO:0000313" key="1">
    <source>
        <dbReference type="EMBL" id="MFG6110653.1"/>
    </source>
</evidence>
<comment type="caution">
    <text evidence="1">The sequence shown here is derived from an EMBL/GenBank/DDBJ whole genome shotgun (WGS) entry which is preliminary data.</text>
</comment>
<reference evidence="1 2" key="1">
    <citation type="submission" date="2024-09" db="EMBL/GenBank/DDBJ databases">
        <authorList>
            <consortium name="All-Russian atlas of soil microorganisms"/>
            <consortium name="as a basis for the search for new antimicrobial producers and enzymes with unique properties"/>
            <person name="Sokolova E.A."/>
            <person name="Voronina E.N."/>
        </authorList>
    </citation>
    <scope>NUCLEOTIDE SEQUENCE [LARGE SCALE GENOMIC DNA]</scope>
    <source>
        <strain evidence="1 2">AF-22b-331.1</strain>
    </source>
</reference>
<name>A0ABW7D0X3_9GAMM</name>
<protein>
    <submittedName>
        <fullName evidence="1">Uncharacterized protein</fullName>
    </submittedName>
</protein>
<dbReference type="EMBL" id="JBHGCJ010000013">
    <property type="protein sequence ID" value="MFG6110653.1"/>
    <property type="molecule type" value="Genomic_DNA"/>
</dbReference>
<dbReference type="RefSeq" id="WP_394164202.1">
    <property type="nucleotide sequence ID" value="NZ_JBHGCJ010000013.1"/>
</dbReference>
<organism evidence="1 2">
    <name type="scientific">Stenotrophomonas nematodicola</name>
    <dbReference type="NCBI Taxonomy" id="2656746"/>
    <lineage>
        <taxon>Bacteria</taxon>
        <taxon>Pseudomonadati</taxon>
        <taxon>Pseudomonadota</taxon>
        <taxon>Gammaproteobacteria</taxon>
        <taxon>Lysobacterales</taxon>
        <taxon>Lysobacteraceae</taxon>
        <taxon>Stenotrophomonas</taxon>
    </lineage>
</organism>
<gene>
    <name evidence="1" type="ORF">ACEU0G_000531</name>
</gene>
<sequence>MYNFLVTASDGAWNLPGYEYPRGRFLEYTSDEIAASFRELKDLQLKALKELPCLFAYEGTEEPMRVGRLKTVKLRSNGSLLYIQPEFDPQIPPIPFEMIEPLQTALDIRGWELNRTHWAIKDEDLFDVLKGAGLIRSSTTSRRVVKTDLHQLRTLNSKLTMLVPSFPERGVSR</sequence>